<dbReference type="SMART" id="SM00557">
    <property type="entry name" value="IG_FLMN"/>
    <property type="match status" value="24"/>
</dbReference>
<feature type="domain" description="Calponin-homology (CH)" evidence="11">
    <location>
        <begin position="165"/>
        <end position="271"/>
    </location>
</feature>
<comment type="subcellular location">
    <subcellularLocation>
        <location evidence="1">Cytoplasm</location>
        <location evidence="1">Cytoskeleton</location>
    </subcellularLocation>
</comment>
<dbReference type="FunFam" id="2.60.40.10:FF:000126">
    <property type="entry name" value="filamin-C isoform X1"/>
    <property type="match status" value="1"/>
</dbReference>
<organism evidence="12 13">
    <name type="scientific">Bos indicus x Bos taurus</name>
    <name type="common">Hybrid cattle</name>
    <dbReference type="NCBI Taxonomy" id="30522"/>
    <lineage>
        <taxon>Eukaryota</taxon>
        <taxon>Metazoa</taxon>
        <taxon>Chordata</taxon>
        <taxon>Craniata</taxon>
        <taxon>Vertebrata</taxon>
        <taxon>Euteleostomi</taxon>
        <taxon>Mammalia</taxon>
        <taxon>Eutheria</taxon>
        <taxon>Laurasiatheria</taxon>
        <taxon>Artiodactyla</taxon>
        <taxon>Ruminantia</taxon>
        <taxon>Pecora</taxon>
        <taxon>Bovidae</taxon>
        <taxon>Bovinae</taxon>
        <taxon>Bos</taxon>
    </lineage>
</organism>
<gene>
    <name evidence="12" type="primary">FLNB</name>
</gene>
<feature type="repeat" description="Filamin" evidence="9">
    <location>
        <begin position="498"/>
        <end position="595"/>
    </location>
</feature>
<feature type="repeat" description="Filamin" evidence="9">
    <location>
        <begin position="1184"/>
        <end position="1276"/>
    </location>
</feature>
<feature type="repeat" description="Filamin" evidence="9">
    <location>
        <begin position="1954"/>
        <end position="2046"/>
    </location>
</feature>
<dbReference type="FunFam" id="2.60.40.10:FF:000001">
    <property type="entry name" value="Filamin-C isoform b"/>
    <property type="match status" value="5"/>
</dbReference>
<keyword evidence="4" id="KW-0597">Phosphoprotein</keyword>
<feature type="repeat" description="Filamin" evidence="9">
    <location>
        <begin position="789"/>
        <end position="885"/>
    </location>
</feature>
<feature type="repeat" description="Filamin" evidence="9">
    <location>
        <begin position="2517"/>
        <end position="2609"/>
    </location>
</feature>
<dbReference type="SUPFAM" id="SSF47576">
    <property type="entry name" value="Calponin-homology domain, CH-domain"/>
    <property type="match status" value="1"/>
</dbReference>
<dbReference type="InterPro" id="IPR013783">
    <property type="entry name" value="Ig-like_fold"/>
</dbReference>
<reference evidence="12" key="3">
    <citation type="submission" date="2025-09" db="UniProtKB">
        <authorList>
            <consortium name="Ensembl"/>
        </authorList>
    </citation>
    <scope>IDENTIFICATION</scope>
</reference>
<evidence type="ECO:0000256" key="5">
    <source>
        <dbReference type="ARBA" id="ARBA00022737"/>
    </source>
</evidence>
<feature type="repeat" description="Filamin" evidence="9">
    <location>
        <begin position="1088"/>
        <end position="1183"/>
    </location>
</feature>
<feature type="repeat" description="Filamin" evidence="9">
    <location>
        <begin position="2326"/>
        <end position="2418"/>
    </location>
</feature>
<sequence length="2740" mass="292842">MEVHLVPTSARPLTLEPGDLLEKPDISRLASFHRGGEHRRRGPQRTWEFSGRNARFERQGASVARERPPEGWDGAGLQGRADSVRRRGARRLARPRAGGRRAALAAASVAASSSPAPAPLWFFSLPAALGLPYASLRQLAAHSALPAARMPVTEKDLAEDAPWKKIQQNTFTRWCNEHLKCVNKRIGNLQTDLSDGLRLIALLEVLSQKHMYRKYHQRPTFRQMQLENVSVALEFLDRESIKLVSIDSKAIVDGNLKLILGLVWTLILHYSISMPVWEDEGDDDAKKQTPKQRLLGWIQNKIPYLPITNFNQNWQDGKALGALVDSCAPGLCPDWESWDPRKPVDNAREAMQQADDWLGVPQVITPEEIIHPDVDEHSVMTYLSQFPKAKLKPGAPLKPKLNPKKARAYGRGIEPTGNMVKQPAKFTVDTISAGQGDVMVFVEDPEGNKEEALVTPDSDKNKTYSVEYLPKVTGLHKVTVLFAGQHISKSPFEVNVDKAQGDASKVTAKGPGLEVASNIANKPTYFDIYTAGAGVGDIGVEVEDPQGKNTVELLVEDRGNQVYRCVYKPMQPGPHVVKVSFAGDTIPKSPFVVQVGEACNPNACRASGRGLQPKGIRIRETADFKVDTKAAGSGELGVTIKGPKGLEELVKQKGFQDGVYAFEYYPSTQGKYSVSITWGGHHIQKSPFEVQVGPEAGMQKVRAWGPGLHGGIVGRSADFVVESIGSEVGSLGFAIEGPSQAKIEYDDQNDGSCDVKYWPKEPGEYAVHIMCDDEDIKDSPFMAYIHPASGDYNPDLVQAYGPGLEKSGCIVNNLAEFTVDPKDAGKAPLKIFAQDGDGQPIDIQMKSRMDGTYACSYTPVKAIKHTIAVVWGGVNIPHSPYRVSIGQGSHPQKVKVFGPGVERSGLKAHEPTHFTVDCTEAGEGDVSVGIKCDARVLSDEEEDVDFDIIHNANDTFTVKYVPPAAGRYTIKVLFASQEIPTSPFRVKVDPSHDASKVKAEGPGLSKAGVENGKPTHFTVYTKGAGKAPLNVQFSSPGPGDAVKDLDIIDNYDYSHTVKYTPTQQGNMQVLVTYGGDPIPKSPFTVGVAAPLDLSRIKINGLENRVEVGKDQEFAVDTRGAGGQGKLDVTILSPSRKVVPCLVAPMAGREGSTAKFIPREEGLYAIDLTYDGHPVPGSPYVVEASLPPDPTKVKAHGPGLRGGLVGKPAEFTIDTKGAGTGGLGLTVEGPCEAKIECSDNGDGTCSVSYLPTKPGEYFVNILFEEVHIPGSPFKADIEMPFDPSKVVASGPGLEHGKVGEPGLLSVDCSEAGPGTLGLEAVSDSGAKAEVCIENNKDGTYAVTYVPLTAGMYTLTMKYGGELVPHFPTRVKVEPAVDTSRVKVFGPGIEGKDVFREATTDFTVDSRPLTQVGGDHIKAHIANPSGASTECFVTDNADGTYQVEYTPFEKGLHVVEVTYDDVPVPNSPFKVAVTEGCQPSRVQAQGPGLKEAFTNKPNVFTVVTRGAGIGGLGITVEGPSESKINCRDNKDGSCSAEYVPFAPGDYDVNITYGGAHIPGSPFRVPVKDVVDPSKVKIVGPGLGSGVRARVLQSFTVDSSKAGLAPLEVRVMGPRGLVEPVNVVDNGDGTHTVTYTPSQEGPYMVSVKYADEEIPRSPFKVKVLPTYDASKVTASGPGLSTYGVPASLPVEFAIDARDAGEGLLAVQITDQEGKPKRAIVHDNKDGTYAVTYIPDKTGRYMIGVTYGGDDIPLSPYRIRATQTGDASKCLATGPGIASTVKTGEEVGFVVDAKTAGKGKVTCTVLTPDGTEAEADVIENEDGTYDIFYTAAKPGTYVIYVRFGGVDIPNSPFTVMATDGEVAAVKEVPVTEEAYVPVSNMNGLGFKPFDLVIPFAVRKGEITGEVHMPSGKTAKPEIVDNKDGTVTVRYAPTEVGLHEMHIKYMGSHIPESPLQFYVNYPNSGSVSAYGPGLVYGVANKTATFTIVTEDAGEGGLDLAIEGPSKAEISCIDNKDGTCTVTYLPTLPGDYSILVKYNDKHIPGSPFTAKITDDSRRCSQVKLGSAADFLLDISETDLSTLTASIKAPSGRDEPCLLKRLPNNHIGISFIPREVGEHLVSIKKNGNHVANSPVSIMVVQSEIGDARRAKVYGRGLSEGRTFEMSDFIVDTRDAGYGGISLAVEGPSKVDIQTEDLEDGTCKVSYFPTVPGVYIVSTKFADEHVPGSPFTVKISGEGRVKESITRTSRAPSVATVGSICDLNLKIPEIDSSDMSAHVTSPSGRVTEAEIVPVGKNSHCVRFVPQEMGVHTVSVKYRGQHVTGSPFQFTVGPLGEGGAHKVRAGGPGLERGEAGVPAEFSIWTREAGAGGLSIAVEGPSKAEITFDDHKNGSCGVSYIAQEPGNYEVSIKFNDEHIPESPYVVPVIAPSDDARRLTVLSLQESGLKVNQPASFAIRLNGAKGKIDAKVHSPSGAVEECHVSELEPDKYAVRFIPHENGIHTIDVKFNGSHVVGSPFKVRVGEPGQAGNPALVSAYGAGLEGGSTGIQSEFFINTTRAGPGTLSVTIEGPSKVKMDCQETPEGYKVMYTPMAPGNYLIGVKYGGPNHIVGSPFKAKVTGQRLVSPGSANETSSILVESVTRSSTETCYSAIPKASSDASKVTSKGAGLSKAFLGQKSSFLVDCSKAGSNMLLIGVHGPTTPCEEVSMKHVGNQQYNVTYVVKERGDYVLAVKWGEEHIPGSPFHVTVP</sequence>
<name>A0A4W2BKM4_BOBOX</name>
<dbReference type="InterPro" id="IPR001589">
    <property type="entry name" value="Actinin_actin-bd_CS"/>
</dbReference>
<dbReference type="FunFam" id="2.60.40.10:FF:000102">
    <property type="entry name" value="filamin-B isoform X2"/>
    <property type="match status" value="1"/>
</dbReference>
<feature type="repeat" description="Filamin" evidence="9">
    <location>
        <begin position="1565"/>
        <end position="1660"/>
    </location>
</feature>
<dbReference type="PANTHER" id="PTHR38537">
    <property type="entry name" value="JITTERBUG, ISOFORM N"/>
    <property type="match status" value="1"/>
</dbReference>
<dbReference type="FunFam" id="2.60.40.10:FF:000122">
    <property type="entry name" value="filamin-C isoform X2"/>
    <property type="match status" value="1"/>
</dbReference>
<dbReference type="InterPro" id="IPR014756">
    <property type="entry name" value="Ig_E-set"/>
</dbReference>
<feature type="repeat" description="Filamin" evidence="9">
    <location>
        <begin position="1372"/>
        <end position="1471"/>
    </location>
</feature>
<dbReference type="Ensembl" id="ENSBIXT00000053280.1">
    <property type="protein sequence ID" value="ENSBIXP00000000370.1"/>
    <property type="gene ID" value="ENSBIXG00000029891.1"/>
</dbReference>
<dbReference type="FunFam" id="1.10.418.10:FF:000008">
    <property type="entry name" value="Filamin-B isoform C"/>
    <property type="match status" value="1"/>
</dbReference>
<dbReference type="CDD" id="cd21309">
    <property type="entry name" value="CH_FLNB_rpt1"/>
    <property type="match status" value="1"/>
</dbReference>
<dbReference type="InterPro" id="IPR001715">
    <property type="entry name" value="CH_dom"/>
</dbReference>
<evidence type="ECO:0000256" key="6">
    <source>
        <dbReference type="ARBA" id="ARBA00022843"/>
    </source>
</evidence>
<protein>
    <submittedName>
        <fullName evidence="12">Filamin B</fullName>
    </submittedName>
</protein>
<accession>A0A4W2BKM4</accession>
<dbReference type="GO" id="GO:0030036">
    <property type="term" value="P:actin cytoskeleton organization"/>
    <property type="evidence" value="ECO:0007669"/>
    <property type="project" value="InterPro"/>
</dbReference>
<evidence type="ECO:0000256" key="3">
    <source>
        <dbReference type="ARBA" id="ARBA00022490"/>
    </source>
</evidence>
<dbReference type="PROSITE" id="PS50194">
    <property type="entry name" value="FILAMIN_REPEAT"/>
    <property type="match status" value="24"/>
</dbReference>
<dbReference type="SUPFAM" id="SSF81296">
    <property type="entry name" value="E set domains"/>
    <property type="match status" value="24"/>
</dbReference>
<evidence type="ECO:0000256" key="4">
    <source>
        <dbReference type="ARBA" id="ARBA00022553"/>
    </source>
</evidence>
<dbReference type="Pfam" id="PF00307">
    <property type="entry name" value="CH"/>
    <property type="match status" value="2"/>
</dbReference>
<dbReference type="Gene3D" id="1.10.418.10">
    <property type="entry name" value="Calponin-like domain"/>
    <property type="match status" value="2"/>
</dbReference>
<evidence type="ECO:0000256" key="9">
    <source>
        <dbReference type="PROSITE-ProRule" id="PRU00087"/>
    </source>
</evidence>
<dbReference type="PROSITE" id="PS50021">
    <property type="entry name" value="CH"/>
    <property type="match status" value="2"/>
</dbReference>
<feature type="repeat" description="Filamin" evidence="9">
    <location>
        <begin position="2225"/>
        <end position="2323"/>
    </location>
</feature>
<feature type="repeat" description="Filamin" evidence="9">
    <location>
        <begin position="1472"/>
        <end position="1564"/>
    </location>
</feature>
<dbReference type="InterPro" id="IPR017868">
    <property type="entry name" value="Filamin/ABP280_repeat-like"/>
</dbReference>
<dbReference type="GO" id="GO:0051015">
    <property type="term" value="F:actin filament binding"/>
    <property type="evidence" value="ECO:0007669"/>
    <property type="project" value="InterPro"/>
</dbReference>
<dbReference type="FunFam" id="2.60.40.10:FF:000157">
    <property type="entry name" value="filamin-C isoform X1"/>
    <property type="match status" value="1"/>
</dbReference>
<dbReference type="SMART" id="SM00033">
    <property type="entry name" value="CH"/>
    <property type="match status" value="2"/>
</dbReference>
<keyword evidence="8" id="KW-0206">Cytoskeleton</keyword>
<dbReference type="PANTHER" id="PTHR38537:SF7">
    <property type="entry name" value="FILAMIN-B"/>
    <property type="match status" value="1"/>
</dbReference>
<dbReference type="FunFam" id="2.60.40.10:FF:000105">
    <property type="entry name" value="filamin-C isoform X1"/>
    <property type="match status" value="1"/>
</dbReference>
<feature type="repeat" description="Filamin" evidence="9">
    <location>
        <begin position="2420"/>
        <end position="2513"/>
    </location>
</feature>
<evidence type="ECO:0000256" key="8">
    <source>
        <dbReference type="ARBA" id="ARBA00023212"/>
    </source>
</evidence>
<feature type="repeat" description="Filamin" evidence="9">
    <location>
        <begin position="2135"/>
        <end position="2227"/>
    </location>
</feature>
<dbReference type="FunFam" id="1.10.418.10:FF:000006">
    <property type="entry name" value="Filamin-B isoform A"/>
    <property type="match status" value="1"/>
</dbReference>
<reference evidence="12" key="2">
    <citation type="submission" date="2025-08" db="UniProtKB">
        <authorList>
            <consortium name="Ensembl"/>
        </authorList>
    </citation>
    <scope>IDENTIFICATION</scope>
</reference>
<comment type="similarity">
    <text evidence="2">Belongs to the filamin family.</text>
</comment>
<dbReference type="FunFam" id="2.60.40.10:FF:000092">
    <property type="entry name" value="Filamin-B isoform B"/>
    <property type="match status" value="1"/>
</dbReference>
<keyword evidence="3" id="KW-0963">Cytoplasm</keyword>
<dbReference type="FunFam" id="2.60.40.10:FF:000007">
    <property type="entry name" value="Filamin-B isoform C"/>
    <property type="match status" value="3"/>
</dbReference>
<dbReference type="Proteomes" id="UP000314981">
    <property type="component" value="Chromosome 22"/>
</dbReference>
<evidence type="ECO:0000313" key="13">
    <source>
        <dbReference type="Proteomes" id="UP000314981"/>
    </source>
</evidence>
<dbReference type="FunFam" id="2.60.40.10:FF:000118">
    <property type="entry name" value="filamin-C isoform X2"/>
    <property type="match status" value="1"/>
</dbReference>
<dbReference type="PROSITE" id="PS00019">
    <property type="entry name" value="ACTININ_1"/>
    <property type="match status" value="1"/>
</dbReference>
<dbReference type="FunFam" id="2.60.40.10:FF:000115">
    <property type="entry name" value="filamin-C isoform X1"/>
    <property type="match status" value="1"/>
</dbReference>
<evidence type="ECO:0000256" key="2">
    <source>
        <dbReference type="ARBA" id="ARBA00009238"/>
    </source>
</evidence>
<feature type="repeat" description="Filamin" evidence="9">
    <location>
        <begin position="886"/>
        <end position="988"/>
    </location>
</feature>
<dbReference type="Pfam" id="PF00630">
    <property type="entry name" value="Filamin"/>
    <property type="match status" value="24"/>
</dbReference>
<dbReference type="CDD" id="cd21313">
    <property type="entry name" value="CH_FLNB_rpt2"/>
    <property type="match status" value="1"/>
</dbReference>
<dbReference type="FunFam" id="2.60.40.10:FF:000154">
    <property type="entry name" value="filamin-B isoform X1"/>
    <property type="match status" value="1"/>
</dbReference>
<feature type="repeat" description="Filamin" evidence="9">
    <location>
        <begin position="1758"/>
        <end position="1853"/>
    </location>
</feature>
<evidence type="ECO:0000256" key="10">
    <source>
        <dbReference type="SAM" id="MobiDB-lite"/>
    </source>
</evidence>
<dbReference type="InterPro" id="IPR044801">
    <property type="entry name" value="Filamin"/>
</dbReference>
<dbReference type="GO" id="GO:0005856">
    <property type="term" value="C:cytoskeleton"/>
    <property type="evidence" value="ECO:0007669"/>
    <property type="project" value="UniProtKB-SubCell"/>
</dbReference>
<feature type="repeat" description="Filamin" evidence="9">
    <location>
        <begin position="1277"/>
        <end position="1371"/>
    </location>
</feature>
<feature type="repeat" description="Filamin" evidence="9">
    <location>
        <begin position="1661"/>
        <end position="1757"/>
    </location>
</feature>
<evidence type="ECO:0000313" key="12">
    <source>
        <dbReference type="Ensembl" id="ENSBIXP00000000370.1"/>
    </source>
</evidence>
<feature type="repeat" description="Filamin" evidence="9">
    <location>
        <begin position="1896"/>
        <end position="1954"/>
    </location>
</feature>
<feature type="repeat" description="Filamin" evidence="9">
    <location>
        <begin position="989"/>
        <end position="1087"/>
    </location>
</feature>
<feature type="repeat" description="Filamin" evidence="9">
    <location>
        <begin position="2057"/>
        <end position="2132"/>
    </location>
</feature>
<feature type="repeat" description="Filamin" evidence="9">
    <location>
        <begin position="2645"/>
        <end position="2739"/>
    </location>
</feature>
<dbReference type="InterPro" id="IPR036872">
    <property type="entry name" value="CH_dom_sf"/>
</dbReference>
<evidence type="ECO:0000256" key="1">
    <source>
        <dbReference type="ARBA" id="ARBA00004245"/>
    </source>
</evidence>
<proteinExistence type="inferred from homology"/>
<feature type="repeat" description="Filamin" evidence="9">
    <location>
        <begin position="596"/>
        <end position="692"/>
    </location>
</feature>
<keyword evidence="13" id="KW-1185">Reference proteome</keyword>
<dbReference type="FunFam" id="2.60.40.10:FF:000079">
    <property type="entry name" value="Filamin-B isoform C"/>
    <property type="match status" value="1"/>
</dbReference>
<feature type="compositionally biased region" description="Basic residues" evidence="10">
    <location>
        <begin position="86"/>
        <end position="97"/>
    </location>
</feature>
<evidence type="ECO:0000259" key="11">
    <source>
        <dbReference type="PROSITE" id="PS50021"/>
    </source>
</evidence>
<dbReference type="FunFam" id="2.60.40.10:FF:000168">
    <property type="entry name" value="filamin-C isoform X2"/>
    <property type="match status" value="1"/>
</dbReference>
<feature type="region of interest" description="Disordered" evidence="10">
    <location>
        <begin position="393"/>
        <end position="416"/>
    </location>
</feature>
<dbReference type="PROSITE" id="PS00020">
    <property type="entry name" value="ACTININ_2"/>
    <property type="match status" value="1"/>
</dbReference>
<feature type="repeat" description="Filamin" evidence="9">
    <location>
        <begin position="693"/>
        <end position="785"/>
    </location>
</feature>
<evidence type="ECO:0000256" key="7">
    <source>
        <dbReference type="ARBA" id="ARBA00023203"/>
    </source>
</evidence>
<dbReference type="FunFam" id="2.60.40.10:FF:000125">
    <property type="entry name" value="filamin-B isoform X1"/>
    <property type="match status" value="1"/>
</dbReference>
<reference evidence="12 13" key="1">
    <citation type="submission" date="2018-11" db="EMBL/GenBank/DDBJ databases">
        <title>Haplotype-resolved cattle genomes.</title>
        <authorList>
            <person name="Low W.Y."/>
            <person name="Tearle R."/>
            <person name="Bickhart D.M."/>
            <person name="Rosen B.D."/>
            <person name="Koren S."/>
            <person name="Rhie A."/>
            <person name="Hiendleder S."/>
            <person name="Phillippy A.M."/>
            <person name="Smith T.P.L."/>
            <person name="Williams J.L."/>
        </authorList>
    </citation>
    <scope>NUCLEOTIDE SEQUENCE [LARGE SCALE GENOMIC DNA]</scope>
</reference>
<dbReference type="Gene3D" id="2.60.40.10">
    <property type="entry name" value="Immunoglobulins"/>
    <property type="match status" value="24"/>
</dbReference>
<feature type="repeat" description="Filamin" evidence="9">
    <location>
        <begin position="398"/>
        <end position="496"/>
    </location>
</feature>
<feature type="region of interest" description="Disordered" evidence="10">
    <location>
        <begin position="59"/>
        <end position="97"/>
    </location>
</feature>
<keyword evidence="6" id="KW-0832">Ubl conjugation</keyword>
<feature type="domain" description="Calponin-homology (CH)" evidence="11">
    <location>
        <begin position="288"/>
        <end position="391"/>
    </location>
</feature>
<dbReference type="FunFam" id="2.60.40.10:FF:000138">
    <property type="entry name" value="filamin-B isoform X1"/>
    <property type="match status" value="1"/>
</dbReference>
<keyword evidence="5" id="KW-0677">Repeat</keyword>
<dbReference type="InterPro" id="IPR001298">
    <property type="entry name" value="Filamin/ABP280_rpt"/>
</dbReference>
<dbReference type="FunFam" id="2.60.40.10:FF:000042">
    <property type="entry name" value="Filamin-B isoform B"/>
    <property type="match status" value="2"/>
</dbReference>
<keyword evidence="7" id="KW-0009">Actin-binding</keyword>
<feature type="compositionally biased region" description="Basic and acidic residues" evidence="10">
    <location>
        <begin position="59"/>
        <end position="70"/>
    </location>
</feature>
<dbReference type="FunFam" id="2.60.40.10:FF:000096">
    <property type="entry name" value="filamin-C isoform X2"/>
    <property type="match status" value="1"/>
</dbReference>